<protein>
    <submittedName>
        <fullName evidence="1">Uncharacterized protein</fullName>
    </submittedName>
</protein>
<sequence length="72" mass="8333">MERKLACKICEGQARSRGNATNRAKLKMLHHIGSKPIREIIYQKKDNKLVEPEELKNMLNSRNGSCIHLYLL</sequence>
<name>A0A9J6AZ21_SOLCO</name>
<reference evidence="1 2" key="1">
    <citation type="submission" date="2020-09" db="EMBL/GenBank/DDBJ databases">
        <title>De no assembly of potato wild relative species, Solanum commersonii.</title>
        <authorList>
            <person name="Cho K."/>
        </authorList>
    </citation>
    <scope>NUCLEOTIDE SEQUENCE [LARGE SCALE GENOMIC DNA]</scope>
    <source>
        <strain evidence="1">LZ3.2</strain>
        <tissue evidence="1">Leaf</tissue>
    </source>
</reference>
<organism evidence="1 2">
    <name type="scientific">Solanum commersonii</name>
    <name type="common">Commerson's wild potato</name>
    <name type="synonym">Commerson's nightshade</name>
    <dbReference type="NCBI Taxonomy" id="4109"/>
    <lineage>
        <taxon>Eukaryota</taxon>
        <taxon>Viridiplantae</taxon>
        <taxon>Streptophyta</taxon>
        <taxon>Embryophyta</taxon>
        <taxon>Tracheophyta</taxon>
        <taxon>Spermatophyta</taxon>
        <taxon>Magnoliopsida</taxon>
        <taxon>eudicotyledons</taxon>
        <taxon>Gunneridae</taxon>
        <taxon>Pentapetalae</taxon>
        <taxon>asterids</taxon>
        <taxon>lamiids</taxon>
        <taxon>Solanales</taxon>
        <taxon>Solanaceae</taxon>
        <taxon>Solanoideae</taxon>
        <taxon>Solaneae</taxon>
        <taxon>Solanum</taxon>
    </lineage>
</organism>
<proteinExistence type="predicted"/>
<evidence type="ECO:0000313" key="2">
    <source>
        <dbReference type="Proteomes" id="UP000824120"/>
    </source>
</evidence>
<keyword evidence="2" id="KW-1185">Reference proteome</keyword>
<comment type="caution">
    <text evidence="1">The sequence shown here is derived from an EMBL/GenBank/DDBJ whole genome shotgun (WGS) entry which is preliminary data.</text>
</comment>
<gene>
    <name evidence="1" type="ORF">H5410_001546</name>
</gene>
<evidence type="ECO:0000313" key="1">
    <source>
        <dbReference type="EMBL" id="KAG5629829.1"/>
    </source>
</evidence>
<accession>A0A9J6AZ21</accession>
<dbReference type="AlphaFoldDB" id="A0A9J6AZ21"/>
<dbReference type="Proteomes" id="UP000824120">
    <property type="component" value="Chromosome 1"/>
</dbReference>
<dbReference type="EMBL" id="JACXVP010000001">
    <property type="protein sequence ID" value="KAG5629829.1"/>
    <property type="molecule type" value="Genomic_DNA"/>
</dbReference>